<dbReference type="GeneID" id="25913839"/>
<dbReference type="InterPro" id="IPR004148">
    <property type="entry name" value="BAR_dom"/>
</dbReference>
<dbReference type="RefSeq" id="XP_014148010.1">
    <property type="nucleotide sequence ID" value="XM_014292535.1"/>
</dbReference>
<evidence type="ECO:0000259" key="2">
    <source>
        <dbReference type="PROSITE" id="PS51021"/>
    </source>
</evidence>
<proteinExistence type="predicted"/>
<feature type="region of interest" description="Disordered" evidence="1">
    <location>
        <begin position="138"/>
        <end position="204"/>
    </location>
</feature>
<protein>
    <recommendedName>
        <fullName evidence="2">BAR domain-containing protein</fullName>
    </recommendedName>
</protein>
<dbReference type="GO" id="GO:0005737">
    <property type="term" value="C:cytoplasm"/>
    <property type="evidence" value="ECO:0007669"/>
    <property type="project" value="InterPro"/>
</dbReference>
<evidence type="ECO:0000313" key="4">
    <source>
        <dbReference type="Proteomes" id="UP000054560"/>
    </source>
</evidence>
<gene>
    <name evidence="3" type="ORF">SARC_13335</name>
</gene>
<feature type="non-terminal residue" evidence="3">
    <location>
        <position position="1"/>
    </location>
</feature>
<accession>A0A0L0FDI8</accession>
<dbReference type="AlphaFoldDB" id="A0A0L0FDI8"/>
<organism evidence="3 4">
    <name type="scientific">Sphaeroforma arctica JP610</name>
    <dbReference type="NCBI Taxonomy" id="667725"/>
    <lineage>
        <taxon>Eukaryota</taxon>
        <taxon>Ichthyosporea</taxon>
        <taxon>Ichthyophonida</taxon>
        <taxon>Sphaeroforma</taxon>
    </lineage>
</organism>
<sequence>TALRVAGAATTQIAQCRSQLDSDAQESFIGPLSNFRSTNIKEVKTMRKRVETRRLEYDAKGRYKDTTPKAKEDFLEAQIRFEEAKEVCYKAMVDLQDFEQEHCGQLLSYLKGQLEFHEAAASILAPAIDDLKTRVETQGPRKPRATYHSNNAPSTPPLYQIHAGPVPTMSSAGHASSNEAPSTDRDLFDDDERCDLQLPAAQSI</sequence>
<dbReference type="Gene3D" id="1.20.1270.60">
    <property type="entry name" value="Arfaptin homology (AH) domain/BAR domain"/>
    <property type="match status" value="1"/>
</dbReference>
<dbReference type="Proteomes" id="UP000054560">
    <property type="component" value="Unassembled WGS sequence"/>
</dbReference>
<dbReference type="eggNOG" id="KOG1118">
    <property type="taxonomic scope" value="Eukaryota"/>
</dbReference>
<reference evidence="3 4" key="1">
    <citation type="submission" date="2011-02" db="EMBL/GenBank/DDBJ databases">
        <title>The Genome Sequence of Sphaeroforma arctica JP610.</title>
        <authorList>
            <consortium name="The Broad Institute Genome Sequencing Platform"/>
            <person name="Russ C."/>
            <person name="Cuomo C."/>
            <person name="Young S.K."/>
            <person name="Zeng Q."/>
            <person name="Gargeya S."/>
            <person name="Alvarado L."/>
            <person name="Berlin A."/>
            <person name="Chapman S.B."/>
            <person name="Chen Z."/>
            <person name="Freedman E."/>
            <person name="Gellesch M."/>
            <person name="Goldberg J."/>
            <person name="Griggs A."/>
            <person name="Gujja S."/>
            <person name="Heilman E."/>
            <person name="Heiman D."/>
            <person name="Howarth C."/>
            <person name="Mehta T."/>
            <person name="Neiman D."/>
            <person name="Pearson M."/>
            <person name="Roberts A."/>
            <person name="Saif S."/>
            <person name="Shea T."/>
            <person name="Shenoy N."/>
            <person name="Sisk P."/>
            <person name="Stolte C."/>
            <person name="Sykes S."/>
            <person name="White J."/>
            <person name="Yandava C."/>
            <person name="Burger G."/>
            <person name="Gray M.W."/>
            <person name="Holland P.W.H."/>
            <person name="King N."/>
            <person name="Lang F.B.F."/>
            <person name="Roger A.J."/>
            <person name="Ruiz-Trillo I."/>
            <person name="Haas B."/>
            <person name="Nusbaum C."/>
            <person name="Birren B."/>
        </authorList>
    </citation>
    <scope>NUCLEOTIDE SEQUENCE [LARGE SCALE GENOMIC DNA]</scope>
    <source>
        <strain evidence="3 4">JP610</strain>
    </source>
</reference>
<dbReference type="Pfam" id="PF03114">
    <property type="entry name" value="BAR"/>
    <property type="match status" value="1"/>
</dbReference>
<name>A0A0L0FDI8_9EUKA</name>
<evidence type="ECO:0000256" key="1">
    <source>
        <dbReference type="SAM" id="MobiDB-lite"/>
    </source>
</evidence>
<feature type="domain" description="BAR" evidence="2">
    <location>
        <begin position="1"/>
        <end position="144"/>
    </location>
</feature>
<dbReference type="EMBL" id="KQ244754">
    <property type="protein sequence ID" value="KNC74108.1"/>
    <property type="molecule type" value="Genomic_DNA"/>
</dbReference>
<dbReference type="OrthoDB" id="443981at2759"/>
<dbReference type="InterPro" id="IPR027267">
    <property type="entry name" value="AH/BAR_dom_sf"/>
</dbReference>
<dbReference type="PROSITE" id="PS51021">
    <property type="entry name" value="BAR"/>
    <property type="match status" value="1"/>
</dbReference>
<keyword evidence="4" id="KW-1185">Reference proteome</keyword>
<evidence type="ECO:0000313" key="3">
    <source>
        <dbReference type="EMBL" id="KNC74108.1"/>
    </source>
</evidence>
<feature type="compositionally biased region" description="Polar residues" evidence="1">
    <location>
        <begin position="168"/>
        <end position="181"/>
    </location>
</feature>
<dbReference type="STRING" id="667725.A0A0L0FDI8"/>
<dbReference type="SUPFAM" id="SSF103657">
    <property type="entry name" value="BAR/IMD domain-like"/>
    <property type="match status" value="1"/>
</dbReference>